<organism evidence="7 8">
    <name type="scientific">Rasamsonia emersonii (strain ATCC 16479 / CBS 393.64 / IMI 116815)</name>
    <dbReference type="NCBI Taxonomy" id="1408163"/>
    <lineage>
        <taxon>Eukaryota</taxon>
        <taxon>Fungi</taxon>
        <taxon>Dikarya</taxon>
        <taxon>Ascomycota</taxon>
        <taxon>Pezizomycotina</taxon>
        <taxon>Eurotiomycetes</taxon>
        <taxon>Eurotiomycetidae</taxon>
        <taxon>Eurotiales</taxon>
        <taxon>Trichocomaceae</taxon>
        <taxon>Rasamsonia</taxon>
    </lineage>
</organism>
<dbReference type="InterPro" id="IPR025110">
    <property type="entry name" value="AMP-bd_C"/>
</dbReference>
<gene>
    <name evidence="7" type="ORF">T310_7529</name>
</gene>
<dbReference type="GO" id="GO:0005524">
    <property type="term" value="F:ATP binding"/>
    <property type="evidence" value="ECO:0007669"/>
    <property type="project" value="UniProtKB-KW"/>
</dbReference>
<keyword evidence="7" id="KW-0436">Ligase</keyword>
<dbReference type="InterPro" id="IPR020845">
    <property type="entry name" value="AMP-binding_CS"/>
</dbReference>
<dbReference type="EC" id="6.2.1.12" evidence="7"/>
<dbReference type="InterPro" id="IPR045851">
    <property type="entry name" value="AMP-bd_C_sf"/>
</dbReference>
<dbReference type="RefSeq" id="XP_013325125.1">
    <property type="nucleotide sequence ID" value="XM_013469671.1"/>
</dbReference>
<keyword evidence="4" id="KW-0067">ATP-binding</keyword>
<dbReference type="Pfam" id="PF13193">
    <property type="entry name" value="AMP-binding_C"/>
    <property type="match status" value="1"/>
</dbReference>
<proteinExistence type="inferred from homology"/>
<comment type="pathway">
    <text evidence="1">Siderophore biosynthesis.</text>
</comment>
<name>A0A0F4YLL9_RASE3</name>
<dbReference type="PANTHER" id="PTHR24096">
    <property type="entry name" value="LONG-CHAIN-FATTY-ACID--COA LIGASE"/>
    <property type="match status" value="1"/>
</dbReference>
<dbReference type="SUPFAM" id="SSF56801">
    <property type="entry name" value="Acetyl-CoA synthetase-like"/>
    <property type="match status" value="1"/>
</dbReference>
<evidence type="ECO:0000313" key="8">
    <source>
        <dbReference type="Proteomes" id="UP000053958"/>
    </source>
</evidence>
<evidence type="ECO:0000256" key="1">
    <source>
        <dbReference type="ARBA" id="ARBA00004924"/>
    </source>
</evidence>
<dbReference type="InterPro" id="IPR042099">
    <property type="entry name" value="ANL_N_sf"/>
</dbReference>
<keyword evidence="3" id="KW-0547">Nucleotide-binding</keyword>
<evidence type="ECO:0000259" key="5">
    <source>
        <dbReference type="Pfam" id="PF00501"/>
    </source>
</evidence>
<dbReference type="Gene3D" id="3.40.50.12780">
    <property type="entry name" value="N-terminal domain of ligase-like"/>
    <property type="match status" value="1"/>
</dbReference>
<dbReference type="InterPro" id="IPR000873">
    <property type="entry name" value="AMP-dep_synth/lig_dom"/>
</dbReference>
<feature type="domain" description="AMP-dependent synthetase/ligase" evidence="5">
    <location>
        <begin position="118"/>
        <end position="486"/>
    </location>
</feature>
<dbReference type="STRING" id="1408163.A0A0F4YLL9"/>
<dbReference type="Gene3D" id="3.30.300.30">
    <property type="match status" value="1"/>
</dbReference>
<evidence type="ECO:0000256" key="4">
    <source>
        <dbReference type="ARBA" id="ARBA00022840"/>
    </source>
</evidence>
<dbReference type="PROSITE" id="PS00455">
    <property type="entry name" value="AMP_BINDING"/>
    <property type="match status" value="1"/>
</dbReference>
<dbReference type="AlphaFoldDB" id="A0A0F4YLL9"/>
<evidence type="ECO:0000256" key="2">
    <source>
        <dbReference type="ARBA" id="ARBA00006432"/>
    </source>
</evidence>
<feature type="domain" description="AMP-binding enzyme C-terminal" evidence="6">
    <location>
        <begin position="537"/>
        <end position="612"/>
    </location>
</feature>
<dbReference type="EMBL" id="LASV01000447">
    <property type="protein sequence ID" value="KKA18513.1"/>
    <property type="molecule type" value="Genomic_DNA"/>
</dbReference>
<accession>A0A0F4YLL9</accession>
<dbReference type="CDD" id="cd05911">
    <property type="entry name" value="Firefly_Luc_like"/>
    <property type="match status" value="1"/>
</dbReference>
<evidence type="ECO:0000256" key="3">
    <source>
        <dbReference type="ARBA" id="ARBA00022741"/>
    </source>
</evidence>
<evidence type="ECO:0000313" key="7">
    <source>
        <dbReference type="EMBL" id="KKA18513.1"/>
    </source>
</evidence>
<comment type="caution">
    <text evidence="7">The sequence shown here is derived from an EMBL/GenBank/DDBJ whole genome shotgun (WGS) entry which is preliminary data.</text>
</comment>
<reference evidence="7 8" key="1">
    <citation type="submission" date="2015-04" db="EMBL/GenBank/DDBJ databases">
        <authorList>
            <person name="Heijne W.H."/>
            <person name="Fedorova N.D."/>
            <person name="Nierman W.C."/>
            <person name="Vollebregt A.W."/>
            <person name="Zhao Z."/>
            <person name="Wu L."/>
            <person name="Kumar M."/>
            <person name="Stam H."/>
            <person name="van den Berg M.A."/>
            <person name="Pel H.J."/>
        </authorList>
    </citation>
    <scope>NUCLEOTIDE SEQUENCE [LARGE SCALE GENOMIC DNA]</scope>
    <source>
        <strain evidence="7 8">CBS 393.64</strain>
    </source>
</reference>
<dbReference type="PANTHER" id="PTHR24096:SF424">
    <property type="entry name" value="ACETYL-COA SYNTHETASE-LIKE PROTEIN-RELATED"/>
    <property type="match status" value="1"/>
</dbReference>
<dbReference type="OrthoDB" id="6509636at2759"/>
<sequence>MLMALSGRSGRLNLVRIHRLLTNTPAAAAAAAAAAAYLTSSPAWIRTVLVLIKELRSETKEKETKEKEEREREHSMPLKSRWQVPIPDIHLASLVFTSPTHPLSTTQRCLIETARPDTHFFTVHDFRLWSQRFAAGLRKAGVQPGDRILFFSGNDLFYMVVFMGTIMAGAIFTGANPTYVPRELAYQLQDSGATYLICAEASLDTGIAAAEQIGMGRDRIFVFNNAVYEGKGEGKRGCRYWGELIASEDEGCQFAWDPLETPSAASETVLALNYSSGTTGKPKGVEITHKNYVANTLQSLHLAKLDPEYEEKNKKARWLCFLPLYHAMAQTIAVSAILRRVPVYVMPRFDFLKVLEYTERFRISSLFLVPPVVVALAKHPAAKKYDLSSVQSISCGAAPLGRDVCEQVEALWKDGSVNIKQGWGMTEVTCTFMSFHPSEKSTTSSVGELVANCEAKIMADDAVTELGRNQRGELWVRGPNVMKGYWRNPQATRETKTEDGWLKTGDIAYVDDEGKFYVVDRKKELIKVKGNQVAPAELEALLLEHPAVADAAVIGLQVNNEEYPRAYIVLKPGHTASAEDIVQFMNERVAPVKRITGGVVFTDSIPKNPSGKILRRDLRERAKKEVAGTAKL</sequence>
<dbReference type="FunFam" id="3.40.50.12780:FF:000003">
    <property type="entry name" value="Long-chain-fatty-acid--CoA ligase FadD"/>
    <property type="match status" value="1"/>
</dbReference>
<dbReference type="FunFam" id="3.30.300.30:FF:000007">
    <property type="entry name" value="4-coumarate--CoA ligase 2"/>
    <property type="match status" value="1"/>
</dbReference>
<evidence type="ECO:0000259" key="6">
    <source>
        <dbReference type="Pfam" id="PF13193"/>
    </source>
</evidence>
<comment type="similarity">
    <text evidence="2">Belongs to the ATP-dependent AMP-binding enzyme family.</text>
</comment>
<keyword evidence="8" id="KW-1185">Reference proteome</keyword>
<protein>
    <submittedName>
        <fullName evidence="7">4-coumarate--CoA ligase</fullName>
        <ecNumber evidence="7">6.2.1.12</ecNumber>
    </submittedName>
</protein>
<dbReference type="Pfam" id="PF00501">
    <property type="entry name" value="AMP-binding"/>
    <property type="match status" value="1"/>
</dbReference>
<dbReference type="GeneID" id="25319801"/>
<dbReference type="Proteomes" id="UP000053958">
    <property type="component" value="Unassembled WGS sequence"/>
</dbReference>
<dbReference type="GO" id="GO:0016207">
    <property type="term" value="F:4-coumarate-CoA ligase activity"/>
    <property type="evidence" value="ECO:0007669"/>
    <property type="project" value="UniProtKB-EC"/>
</dbReference>